<evidence type="ECO:0000256" key="10">
    <source>
        <dbReference type="ARBA" id="ARBA00022723"/>
    </source>
</evidence>
<dbReference type="NCBIfam" id="NF000595">
    <property type="entry name" value="PRK00015.1-3"/>
    <property type="match status" value="1"/>
</dbReference>
<dbReference type="AlphaFoldDB" id="F4LTM1"/>
<comment type="catalytic activity">
    <reaction evidence="1 14 15 16">
        <text>Endonucleolytic cleavage to 5'-phosphomonoester.</text>
        <dbReference type="EC" id="3.1.26.4"/>
    </reaction>
</comment>
<dbReference type="KEGG" id="tae:TepiRe1_1315"/>
<dbReference type="EMBL" id="HF563609">
    <property type="protein sequence ID" value="CCP26044.1"/>
    <property type="molecule type" value="Genomic_DNA"/>
</dbReference>
<evidence type="ECO:0000256" key="5">
    <source>
        <dbReference type="ARBA" id="ARBA00007383"/>
    </source>
</evidence>
<dbReference type="GO" id="GO:0030145">
    <property type="term" value="F:manganese ion binding"/>
    <property type="evidence" value="ECO:0007669"/>
    <property type="project" value="UniProtKB-UniRule"/>
</dbReference>
<evidence type="ECO:0000256" key="14">
    <source>
        <dbReference type="HAMAP-Rule" id="MF_00052"/>
    </source>
</evidence>
<dbReference type="NCBIfam" id="NF000594">
    <property type="entry name" value="PRK00015.1-1"/>
    <property type="match status" value="1"/>
</dbReference>
<dbReference type="InterPro" id="IPR001352">
    <property type="entry name" value="RNase_HII/HIII"/>
</dbReference>
<evidence type="ECO:0000256" key="4">
    <source>
        <dbReference type="ARBA" id="ARBA00004496"/>
    </source>
</evidence>
<dbReference type="OrthoDB" id="9803420at2"/>
<reference evidence="19" key="1">
    <citation type="journal article" date="2013" name="Genome Announc.">
        <title>First genome sequence of a syntrophic acetate-oxidizing bacterium, Tepidanaerobacter acetatoxydans strain Re1.</title>
        <authorList>
            <person name="Manzoor S."/>
            <person name="Bongcam-Rudloff E."/>
            <person name="Schnurer A."/>
            <person name="Muller B."/>
        </authorList>
    </citation>
    <scope>NUCLEOTIDE SEQUENCE [LARGE SCALE GENOMIC DNA]</scope>
    <source>
        <strain evidence="19">Re1</strain>
    </source>
</reference>
<evidence type="ECO:0000313" key="18">
    <source>
        <dbReference type="EMBL" id="CCP26044.1"/>
    </source>
</evidence>
<dbReference type="HAMAP" id="MF_00052_B">
    <property type="entry name" value="RNase_HII_B"/>
    <property type="match status" value="1"/>
</dbReference>
<dbReference type="GO" id="GO:0043137">
    <property type="term" value="P:DNA replication, removal of RNA primer"/>
    <property type="evidence" value="ECO:0007669"/>
    <property type="project" value="TreeGrafter"/>
</dbReference>
<keyword evidence="11 14" id="KW-0255">Endonuclease</keyword>
<dbReference type="eggNOG" id="COG0164">
    <property type="taxonomic scope" value="Bacteria"/>
</dbReference>
<dbReference type="InterPro" id="IPR022898">
    <property type="entry name" value="RNase_HII"/>
</dbReference>
<comment type="function">
    <text evidence="3 14 16">Endonuclease that specifically degrades the RNA of RNA-DNA hybrids.</text>
</comment>
<gene>
    <name evidence="14 18" type="primary">rnhB</name>
    <name evidence="18" type="ordered locus">TEPIRE1_1315</name>
</gene>
<dbReference type="GO" id="GO:0005737">
    <property type="term" value="C:cytoplasm"/>
    <property type="evidence" value="ECO:0007669"/>
    <property type="project" value="UniProtKB-SubCell"/>
</dbReference>
<feature type="binding site" evidence="14 15">
    <location>
        <position position="33"/>
    </location>
    <ligand>
        <name>a divalent metal cation</name>
        <dbReference type="ChEBI" id="CHEBI:60240"/>
    </ligand>
</feature>
<accession>F4LTM1</accession>
<evidence type="ECO:0000256" key="12">
    <source>
        <dbReference type="ARBA" id="ARBA00022801"/>
    </source>
</evidence>
<feature type="binding site" evidence="14 15">
    <location>
        <position position="124"/>
    </location>
    <ligand>
        <name>a divalent metal cation</name>
        <dbReference type="ChEBI" id="CHEBI:60240"/>
    </ligand>
</feature>
<keyword evidence="12 14" id="KW-0378">Hydrolase</keyword>
<dbReference type="InterPro" id="IPR024567">
    <property type="entry name" value="RNase_HII/HIII_dom"/>
</dbReference>
<dbReference type="SUPFAM" id="SSF53098">
    <property type="entry name" value="Ribonuclease H-like"/>
    <property type="match status" value="1"/>
</dbReference>
<dbReference type="GO" id="GO:0004523">
    <property type="term" value="F:RNA-DNA hybrid ribonuclease activity"/>
    <property type="evidence" value="ECO:0007669"/>
    <property type="project" value="UniProtKB-UniRule"/>
</dbReference>
<evidence type="ECO:0000256" key="13">
    <source>
        <dbReference type="ARBA" id="ARBA00023211"/>
    </source>
</evidence>
<keyword evidence="10 14" id="KW-0479">Metal-binding</keyword>
<dbReference type="InterPro" id="IPR012337">
    <property type="entry name" value="RNaseH-like_sf"/>
</dbReference>
<evidence type="ECO:0000256" key="8">
    <source>
        <dbReference type="ARBA" id="ARBA00022490"/>
    </source>
</evidence>
<evidence type="ECO:0000256" key="11">
    <source>
        <dbReference type="ARBA" id="ARBA00022759"/>
    </source>
</evidence>
<keyword evidence="9 14" id="KW-0540">Nuclease</keyword>
<evidence type="ECO:0000256" key="9">
    <source>
        <dbReference type="ARBA" id="ARBA00022722"/>
    </source>
</evidence>
<keyword evidence="13 14" id="KW-0464">Manganese</keyword>
<dbReference type="HOGENOM" id="CLU_036532_3_2_9"/>
<feature type="binding site" evidence="14 15">
    <location>
        <position position="32"/>
    </location>
    <ligand>
        <name>a divalent metal cation</name>
        <dbReference type="ChEBI" id="CHEBI:60240"/>
    </ligand>
</feature>
<dbReference type="Proteomes" id="UP000010802">
    <property type="component" value="Chromosome"/>
</dbReference>
<dbReference type="Pfam" id="PF01351">
    <property type="entry name" value="RNase_HII"/>
    <property type="match status" value="1"/>
</dbReference>
<evidence type="ECO:0000259" key="17">
    <source>
        <dbReference type="PROSITE" id="PS51975"/>
    </source>
</evidence>
<evidence type="ECO:0000313" key="19">
    <source>
        <dbReference type="Proteomes" id="UP000010802"/>
    </source>
</evidence>
<protein>
    <recommendedName>
        <fullName evidence="7 14">Ribonuclease HII</fullName>
        <shortName evidence="14">RNase HII</shortName>
        <ecNumber evidence="6 14">3.1.26.4</ecNumber>
    </recommendedName>
</protein>
<name>F4LTM1_TEPAE</name>
<evidence type="ECO:0000256" key="2">
    <source>
        <dbReference type="ARBA" id="ARBA00001946"/>
    </source>
</evidence>
<dbReference type="EC" id="3.1.26.4" evidence="6 14"/>
<dbReference type="GO" id="GO:0006298">
    <property type="term" value="P:mismatch repair"/>
    <property type="evidence" value="ECO:0007669"/>
    <property type="project" value="TreeGrafter"/>
</dbReference>
<dbReference type="RefSeq" id="WP_013778274.1">
    <property type="nucleotide sequence ID" value="NC_015519.1"/>
</dbReference>
<comment type="subcellular location">
    <subcellularLocation>
        <location evidence="4 14">Cytoplasm</location>
    </subcellularLocation>
</comment>
<dbReference type="Gene3D" id="3.30.420.10">
    <property type="entry name" value="Ribonuclease H-like superfamily/Ribonuclease H"/>
    <property type="match status" value="1"/>
</dbReference>
<dbReference type="GO" id="GO:0003723">
    <property type="term" value="F:RNA binding"/>
    <property type="evidence" value="ECO:0007669"/>
    <property type="project" value="UniProtKB-UniRule"/>
</dbReference>
<dbReference type="PATRIC" id="fig|1209989.3.peg.1461"/>
<dbReference type="KEGG" id="tep:TepRe1_1205"/>
<accession>L0S0P5</accession>
<dbReference type="STRING" id="1209989.TepRe1_1205"/>
<evidence type="ECO:0000256" key="1">
    <source>
        <dbReference type="ARBA" id="ARBA00000077"/>
    </source>
</evidence>
<sequence length="210" mass="23695">MDIKKERARILKLYDRERKLKQEGFTLVAGVDEAGRGPLAGPVVAAAVILVLDTEILNLKDSKKISEKKREKVYEDIKGKAVAYAYDVIDADYIDNHNILNSTLMAMKNAVEKLPVKPEYILVDALKIPDITIPQEFVIHGDNICACIAAASIIAKVERDRIMRKYDLVYPEYGFIKNKGYGTKEHIDSIRKHGICPIHRRSFSVKGLEI</sequence>
<dbReference type="InterPro" id="IPR036397">
    <property type="entry name" value="RNaseH_sf"/>
</dbReference>
<dbReference type="FunFam" id="3.30.420.10:FF:000006">
    <property type="entry name" value="Ribonuclease HII"/>
    <property type="match status" value="1"/>
</dbReference>
<organism evidence="18 19">
    <name type="scientific">Tepidanaerobacter acetatoxydans (strain DSM 21804 / JCM 16047 / Re1)</name>
    <dbReference type="NCBI Taxonomy" id="1209989"/>
    <lineage>
        <taxon>Bacteria</taxon>
        <taxon>Bacillati</taxon>
        <taxon>Bacillota</taxon>
        <taxon>Clostridia</taxon>
        <taxon>Thermosediminibacterales</taxon>
        <taxon>Tepidanaerobacteraceae</taxon>
        <taxon>Tepidanaerobacter</taxon>
    </lineage>
</organism>
<feature type="domain" description="RNase H type-2" evidence="17">
    <location>
        <begin position="26"/>
        <end position="210"/>
    </location>
</feature>
<proteinExistence type="inferred from homology"/>
<keyword evidence="19" id="KW-1185">Reference proteome</keyword>
<dbReference type="PANTHER" id="PTHR10954">
    <property type="entry name" value="RIBONUCLEASE H2 SUBUNIT A"/>
    <property type="match status" value="1"/>
</dbReference>
<keyword evidence="8 14" id="KW-0963">Cytoplasm</keyword>
<comment type="cofactor">
    <cofactor evidence="2">
        <name>Mg(2+)</name>
        <dbReference type="ChEBI" id="CHEBI:18420"/>
    </cofactor>
</comment>
<dbReference type="GO" id="GO:0032299">
    <property type="term" value="C:ribonuclease H2 complex"/>
    <property type="evidence" value="ECO:0007669"/>
    <property type="project" value="TreeGrafter"/>
</dbReference>
<comment type="cofactor">
    <cofactor evidence="14 15">
        <name>Mn(2+)</name>
        <dbReference type="ChEBI" id="CHEBI:29035"/>
    </cofactor>
    <cofactor evidence="14 15">
        <name>Mg(2+)</name>
        <dbReference type="ChEBI" id="CHEBI:18420"/>
    </cofactor>
    <text evidence="14 15">Manganese or magnesium. Binds 1 divalent metal ion per monomer in the absence of substrate. May bind a second metal ion after substrate binding.</text>
</comment>
<evidence type="ECO:0000256" key="3">
    <source>
        <dbReference type="ARBA" id="ARBA00004065"/>
    </source>
</evidence>
<evidence type="ECO:0000256" key="16">
    <source>
        <dbReference type="RuleBase" id="RU003515"/>
    </source>
</evidence>
<evidence type="ECO:0000256" key="15">
    <source>
        <dbReference type="PROSITE-ProRule" id="PRU01319"/>
    </source>
</evidence>
<dbReference type="PANTHER" id="PTHR10954:SF18">
    <property type="entry name" value="RIBONUCLEASE HII"/>
    <property type="match status" value="1"/>
</dbReference>
<evidence type="ECO:0000256" key="7">
    <source>
        <dbReference type="ARBA" id="ARBA00019179"/>
    </source>
</evidence>
<evidence type="ECO:0000256" key="6">
    <source>
        <dbReference type="ARBA" id="ARBA00012180"/>
    </source>
</evidence>
<dbReference type="CDD" id="cd07182">
    <property type="entry name" value="RNase_HII_bacteria_HII_like"/>
    <property type="match status" value="1"/>
</dbReference>
<dbReference type="PROSITE" id="PS51975">
    <property type="entry name" value="RNASE_H_2"/>
    <property type="match status" value="1"/>
</dbReference>
<comment type="similarity">
    <text evidence="5 14 16">Belongs to the RNase HII family.</text>
</comment>